<organism evidence="2 3">
    <name type="scientific">Luteimonas lutimaris</name>
    <dbReference type="NCBI Taxonomy" id="698645"/>
    <lineage>
        <taxon>Bacteria</taxon>
        <taxon>Pseudomonadati</taxon>
        <taxon>Pseudomonadota</taxon>
        <taxon>Gammaproteobacteria</taxon>
        <taxon>Lysobacterales</taxon>
        <taxon>Lysobacteraceae</taxon>
        <taxon>Luteimonas</taxon>
    </lineage>
</organism>
<dbReference type="PROSITE" id="PS51257">
    <property type="entry name" value="PROKAR_LIPOPROTEIN"/>
    <property type="match status" value="1"/>
</dbReference>
<sequence length="265" mass="28666">MSRRDPMLAALLLAIAATPCAAGACKVESGAQVLPLVEIYTAEGCNECPPADRWFSALSRTTSPTQAALLAFHVDYWDEFGWPDRFADHAYSQRQDLRITLAKQKVTYTPQVMIGSDVRVKWQDAARLRSTLERVRARPAAVDLALDVSRTDDALHVGVGASRAAGDGAEPLLVWLALYQDGLSSRIEAGENKGAVLDHDRVVRALVGPWRMDAASLSDDVQIRWPSMADAAHMGLVLFAESGRTGEGMQALALPLDACPAQDPD</sequence>
<reference evidence="3" key="1">
    <citation type="journal article" date="2019" name="Int. J. Syst. Evol. Microbiol.">
        <title>The Global Catalogue of Microorganisms (GCM) 10K type strain sequencing project: providing services to taxonomists for standard genome sequencing and annotation.</title>
        <authorList>
            <consortium name="The Broad Institute Genomics Platform"/>
            <consortium name="The Broad Institute Genome Sequencing Center for Infectious Disease"/>
            <person name="Wu L."/>
            <person name="Ma J."/>
        </authorList>
    </citation>
    <scope>NUCLEOTIDE SEQUENCE [LARGE SCALE GENOMIC DNA]</scope>
    <source>
        <strain evidence="3">JCM 16916</strain>
    </source>
</reference>
<dbReference type="InterPro" id="IPR036249">
    <property type="entry name" value="Thioredoxin-like_sf"/>
</dbReference>
<feature type="chain" id="PRO_5045989424" evidence="1">
    <location>
        <begin position="22"/>
        <end position="265"/>
    </location>
</feature>
<dbReference type="PANTHER" id="PTHR36057">
    <property type="match status" value="1"/>
</dbReference>
<evidence type="ECO:0000256" key="1">
    <source>
        <dbReference type="SAM" id="SignalP"/>
    </source>
</evidence>
<proteinExistence type="predicted"/>
<accession>A0ABP7MB92</accession>
<gene>
    <name evidence="2" type="ORF">GCM10022229_08000</name>
</gene>
<dbReference type="EMBL" id="BAAAZU010000003">
    <property type="protein sequence ID" value="GAA3917081.1"/>
    <property type="molecule type" value="Genomic_DNA"/>
</dbReference>
<evidence type="ECO:0000313" key="2">
    <source>
        <dbReference type="EMBL" id="GAA3917081.1"/>
    </source>
</evidence>
<dbReference type="InterPro" id="IPR010634">
    <property type="entry name" value="DUF1223"/>
</dbReference>
<dbReference type="RefSeq" id="WP_344758633.1">
    <property type="nucleotide sequence ID" value="NZ_BAAAZU010000003.1"/>
</dbReference>
<keyword evidence="1" id="KW-0732">Signal</keyword>
<feature type="signal peptide" evidence="1">
    <location>
        <begin position="1"/>
        <end position="21"/>
    </location>
</feature>
<dbReference type="Pfam" id="PF06764">
    <property type="entry name" value="DUF1223"/>
    <property type="match status" value="1"/>
</dbReference>
<protein>
    <submittedName>
        <fullName evidence="2">DUF1223 domain-containing protein</fullName>
    </submittedName>
</protein>
<comment type="caution">
    <text evidence="2">The sequence shown here is derived from an EMBL/GenBank/DDBJ whole genome shotgun (WGS) entry which is preliminary data.</text>
</comment>
<dbReference type="PANTHER" id="PTHR36057:SF1">
    <property type="entry name" value="LIPOPROTEIN LIPID ATTACHMENT SITE-LIKE PROTEIN, PUTATIVE (DUF1223)-RELATED"/>
    <property type="match status" value="1"/>
</dbReference>
<dbReference type="SUPFAM" id="SSF52833">
    <property type="entry name" value="Thioredoxin-like"/>
    <property type="match status" value="1"/>
</dbReference>
<dbReference type="Proteomes" id="UP001501727">
    <property type="component" value="Unassembled WGS sequence"/>
</dbReference>
<evidence type="ECO:0000313" key="3">
    <source>
        <dbReference type="Proteomes" id="UP001501727"/>
    </source>
</evidence>
<keyword evidence="3" id="KW-1185">Reference proteome</keyword>
<name>A0ABP7MB92_9GAMM</name>